<dbReference type="InterPro" id="IPR005036">
    <property type="entry name" value="CBM21_dom"/>
</dbReference>
<dbReference type="GO" id="GO:2001069">
    <property type="term" value="F:glycogen binding"/>
    <property type="evidence" value="ECO:0007669"/>
    <property type="project" value="TreeGrafter"/>
</dbReference>
<protein>
    <recommendedName>
        <fullName evidence="2">CBM21 domain-containing protein</fullName>
    </recommendedName>
</protein>
<dbReference type="PROSITE" id="PS51159">
    <property type="entry name" value="CBM21"/>
    <property type="match status" value="1"/>
</dbReference>
<evidence type="ECO:0000313" key="3">
    <source>
        <dbReference type="EMBL" id="KAF0035362.1"/>
    </source>
</evidence>
<feature type="region of interest" description="Disordered" evidence="1">
    <location>
        <begin position="93"/>
        <end position="126"/>
    </location>
</feature>
<dbReference type="PANTHER" id="PTHR12307">
    <property type="entry name" value="PROTEIN PHOSPHATASE 1 REGULATORY SUBUNIT"/>
    <property type="match status" value="1"/>
</dbReference>
<evidence type="ECO:0000313" key="4">
    <source>
        <dbReference type="Proteomes" id="UP000438429"/>
    </source>
</evidence>
<accession>A0A6A4SZC2</accession>
<dbReference type="EMBL" id="VEVO01000011">
    <property type="protein sequence ID" value="KAF0035362.1"/>
    <property type="molecule type" value="Genomic_DNA"/>
</dbReference>
<gene>
    <name evidence="3" type="ORF">F2P81_013120</name>
</gene>
<evidence type="ECO:0000256" key="1">
    <source>
        <dbReference type="SAM" id="MobiDB-lite"/>
    </source>
</evidence>
<reference evidence="3 4" key="1">
    <citation type="submission" date="2019-06" db="EMBL/GenBank/DDBJ databases">
        <title>Draft genomes of female and male turbot (Scophthalmus maximus).</title>
        <authorList>
            <person name="Xu H."/>
            <person name="Xu X.-W."/>
            <person name="Shao C."/>
            <person name="Chen S."/>
        </authorList>
    </citation>
    <scope>NUCLEOTIDE SEQUENCE [LARGE SCALE GENOMIC DNA]</scope>
    <source>
        <strain evidence="3">Ysfricsl-2016a</strain>
        <tissue evidence="3">Blood</tissue>
    </source>
</reference>
<dbReference type="Proteomes" id="UP000438429">
    <property type="component" value="Unassembled WGS sequence"/>
</dbReference>
<organism evidence="3 4">
    <name type="scientific">Scophthalmus maximus</name>
    <name type="common">Turbot</name>
    <name type="synonym">Psetta maxima</name>
    <dbReference type="NCBI Taxonomy" id="52904"/>
    <lineage>
        <taxon>Eukaryota</taxon>
        <taxon>Metazoa</taxon>
        <taxon>Chordata</taxon>
        <taxon>Craniata</taxon>
        <taxon>Vertebrata</taxon>
        <taxon>Euteleostomi</taxon>
        <taxon>Actinopterygii</taxon>
        <taxon>Neopterygii</taxon>
        <taxon>Teleostei</taxon>
        <taxon>Neoteleostei</taxon>
        <taxon>Acanthomorphata</taxon>
        <taxon>Carangaria</taxon>
        <taxon>Pleuronectiformes</taxon>
        <taxon>Pleuronectoidei</taxon>
        <taxon>Scophthalmidae</taxon>
        <taxon>Scophthalmus</taxon>
    </lineage>
</organism>
<dbReference type="GO" id="GO:0000164">
    <property type="term" value="C:protein phosphatase type 1 complex"/>
    <property type="evidence" value="ECO:0007669"/>
    <property type="project" value="TreeGrafter"/>
</dbReference>
<sequence length="353" mass="40190">MTSPASRYGSSTWRQIALDDSLEELWSFTSSMLPGQQLLRSHVRWLHVVNMAETCDKWQQRGAGEKRGIQLQFIGGSSSVSTTKTTTICLRDIYDPKPQSPKAPVRIRPPGPRTPTAKEPSPPADPQVKAIMRRRSQSLPSSAERRKELRNLQVRFVDSLGLELEAVKVFKVQEHPLIPQHVMFRLLMSSELAFGKSLELSLPYFKPCFPENMGAQPDFRKRLCTQSVCLEQVLCSEQGITGTVLVLNLAYEKEVRVHYSFTNWRTHTDSTASWVSSANREECDTPQADTFRFRLPVPPFILQPGAVLEFAICYHVKASEYWDNNNGHNYKLSCHSYKVTVPRECEDSMLHFT</sequence>
<dbReference type="PANTHER" id="PTHR12307:SF4">
    <property type="entry name" value="PROTEIN PHOSPHATASE 1 REGULATORY SUBUNIT 3D"/>
    <property type="match status" value="1"/>
</dbReference>
<dbReference type="GO" id="GO:0008157">
    <property type="term" value="F:protein phosphatase 1 binding"/>
    <property type="evidence" value="ECO:0007669"/>
    <property type="project" value="TreeGrafter"/>
</dbReference>
<evidence type="ECO:0000259" key="2">
    <source>
        <dbReference type="PROSITE" id="PS51159"/>
    </source>
</evidence>
<dbReference type="GO" id="GO:0005979">
    <property type="term" value="P:regulation of glycogen biosynthetic process"/>
    <property type="evidence" value="ECO:0007669"/>
    <property type="project" value="TreeGrafter"/>
</dbReference>
<dbReference type="Gene3D" id="2.60.40.2440">
    <property type="entry name" value="Carbohydrate binding type-21 domain"/>
    <property type="match status" value="1"/>
</dbReference>
<proteinExistence type="predicted"/>
<dbReference type="Pfam" id="PF03370">
    <property type="entry name" value="CBM_21"/>
    <property type="match status" value="1"/>
</dbReference>
<name>A0A6A4SZC2_SCOMX</name>
<dbReference type="InterPro" id="IPR050782">
    <property type="entry name" value="PP1_regulatory_subunit_3"/>
</dbReference>
<dbReference type="AlphaFoldDB" id="A0A6A4SZC2"/>
<feature type="domain" description="CBM21" evidence="2">
    <location>
        <begin position="220"/>
        <end position="333"/>
    </location>
</feature>
<comment type="caution">
    <text evidence="3">The sequence shown here is derived from an EMBL/GenBank/DDBJ whole genome shotgun (WGS) entry which is preliminary data.</text>
</comment>
<dbReference type="InterPro" id="IPR038175">
    <property type="entry name" value="CBM21_dom_sf"/>
</dbReference>